<dbReference type="PROSITE" id="PS50879">
    <property type="entry name" value="RNASE_H_1"/>
    <property type="match status" value="1"/>
</dbReference>
<accession>A0A8D8YDT2</accession>
<organism evidence="2">
    <name type="scientific">Cacopsylla melanoneura</name>
    <dbReference type="NCBI Taxonomy" id="428564"/>
    <lineage>
        <taxon>Eukaryota</taxon>
        <taxon>Metazoa</taxon>
        <taxon>Ecdysozoa</taxon>
        <taxon>Arthropoda</taxon>
        <taxon>Hexapoda</taxon>
        <taxon>Insecta</taxon>
        <taxon>Pterygota</taxon>
        <taxon>Neoptera</taxon>
        <taxon>Paraneoptera</taxon>
        <taxon>Hemiptera</taxon>
        <taxon>Sternorrhyncha</taxon>
        <taxon>Psylloidea</taxon>
        <taxon>Psyllidae</taxon>
        <taxon>Psyllinae</taxon>
        <taxon>Cacopsylla</taxon>
    </lineage>
</organism>
<dbReference type="CDD" id="cd09276">
    <property type="entry name" value="Rnase_HI_RT_non_LTR"/>
    <property type="match status" value="1"/>
</dbReference>
<evidence type="ECO:0000313" key="2">
    <source>
        <dbReference type="EMBL" id="CAG6726905.1"/>
    </source>
</evidence>
<proteinExistence type="predicted"/>
<protein>
    <recommendedName>
        <fullName evidence="1">RNase H type-1 domain-containing protein</fullName>
    </recommendedName>
</protein>
<reference evidence="2" key="1">
    <citation type="submission" date="2021-05" db="EMBL/GenBank/DDBJ databases">
        <authorList>
            <person name="Alioto T."/>
            <person name="Alioto T."/>
            <person name="Gomez Garrido J."/>
        </authorList>
    </citation>
    <scope>NUCLEOTIDE SEQUENCE</scope>
</reference>
<sequence>MLEPRGLISVYNILQISRSTTPLLPAPWTAQTPSVCYYLCKYDKNIDSHQRIQIAFQDLKHRSYTESKLVYTDASKTDQGVSAAFYSNDFEFSVKLNPILSICNAELTAILYAIQFMVSSSTSSVSSNFTICSDSLSALQSLQNVHSLSPLAAAIRKLMSEHQNAFSLNFMWVPSHVGIPGNEAADRLAKAALSVSTPSLNEVPIQDCKNLMRHKIRSSWNNEWSTLTGNKLKEIKPENKPWETSPPLSRRNQVTITRLRIGHTNATHVYLMKRQEAPICNVCNCRVTVKHLLENCTKYQNIRSPNDLYSCLSSDPSPILILIVKAHLKI</sequence>
<dbReference type="InterPro" id="IPR012337">
    <property type="entry name" value="RNaseH-like_sf"/>
</dbReference>
<evidence type="ECO:0000259" key="1">
    <source>
        <dbReference type="PROSITE" id="PS50879"/>
    </source>
</evidence>
<name>A0A8D8YDT2_9HEMI</name>
<feature type="domain" description="RNase H type-1" evidence="1">
    <location>
        <begin position="64"/>
        <end position="194"/>
    </location>
</feature>
<dbReference type="Gene3D" id="3.30.420.10">
    <property type="entry name" value="Ribonuclease H-like superfamily/Ribonuclease H"/>
    <property type="match status" value="1"/>
</dbReference>
<dbReference type="Pfam" id="PF00075">
    <property type="entry name" value="RNase_H"/>
    <property type="match status" value="1"/>
</dbReference>
<dbReference type="AlphaFoldDB" id="A0A8D8YDT2"/>
<dbReference type="GO" id="GO:0003676">
    <property type="term" value="F:nucleic acid binding"/>
    <property type="evidence" value="ECO:0007669"/>
    <property type="project" value="InterPro"/>
</dbReference>
<dbReference type="EMBL" id="HBUF01372668">
    <property type="protein sequence ID" value="CAG6726905.1"/>
    <property type="molecule type" value="Transcribed_RNA"/>
</dbReference>
<dbReference type="GO" id="GO:0004523">
    <property type="term" value="F:RNA-DNA hybrid ribonuclease activity"/>
    <property type="evidence" value="ECO:0007669"/>
    <property type="project" value="InterPro"/>
</dbReference>
<dbReference type="InterPro" id="IPR036397">
    <property type="entry name" value="RNaseH_sf"/>
</dbReference>
<dbReference type="SUPFAM" id="SSF53098">
    <property type="entry name" value="Ribonuclease H-like"/>
    <property type="match status" value="1"/>
</dbReference>
<dbReference type="InterPro" id="IPR002156">
    <property type="entry name" value="RNaseH_domain"/>
</dbReference>